<evidence type="ECO:0000313" key="9">
    <source>
        <dbReference type="EMBL" id="GAA3071197.1"/>
    </source>
</evidence>
<feature type="active site" description="Nucleophile" evidence="6">
    <location>
        <position position="213"/>
    </location>
</feature>
<feature type="signal peptide" evidence="7">
    <location>
        <begin position="1"/>
        <end position="32"/>
    </location>
</feature>
<comment type="pathway">
    <text evidence="1 6">Cell wall biogenesis; peptidoglycan biosynthesis.</text>
</comment>
<keyword evidence="4 6" id="KW-0573">Peptidoglycan synthesis</keyword>
<name>A0ABP6M0V6_9ACTN</name>
<reference evidence="10" key="1">
    <citation type="journal article" date="2019" name="Int. J. Syst. Evol. Microbiol.">
        <title>The Global Catalogue of Microorganisms (GCM) 10K type strain sequencing project: providing services to taxonomists for standard genome sequencing and annotation.</title>
        <authorList>
            <consortium name="The Broad Institute Genomics Platform"/>
            <consortium name="The Broad Institute Genome Sequencing Center for Infectious Disease"/>
            <person name="Wu L."/>
            <person name="Ma J."/>
        </authorList>
    </citation>
    <scope>NUCLEOTIDE SEQUENCE [LARGE SCALE GENOMIC DNA]</scope>
    <source>
        <strain evidence="10">JCM 9091</strain>
    </source>
</reference>
<sequence>MTKRSRVRCGRSRLAALAAMVGSLVLTGVAGASASAAPAVPPRGDDGTAMCRLSAGPYQRQVEKYLDLLQDGKQSAEDCAAIQSLQSAYGISPADGYAGLVSHRAAALDWAMRNPASLTGCAGRSRLVVCIDQTRQLLWVQRSEEIVFGPVPTRTGMPGHRTRNGSYRIYKRVEKFWSSLYDAPMPFSQFFDRGEALHASHRPIFEDPGSHGCVNLRYEDAMTLWPMLRVGDGVVVFGKRQGR</sequence>
<dbReference type="PANTHER" id="PTHR30582">
    <property type="entry name" value="L,D-TRANSPEPTIDASE"/>
    <property type="match status" value="1"/>
</dbReference>
<proteinExistence type="predicted"/>
<evidence type="ECO:0000256" key="3">
    <source>
        <dbReference type="ARBA" id="ARBA00022960"/>
    </source>
</evidence>
<evidence type="ECO:0000256" key="1">
    <source>
        <dbReference type="ARBA" id="ARBA00004752"/>
    </source>
</evidence>
<dbReference type="RefSeq" id="WP_234515579.1">
    <property type="nucleotide sequence ID" value="NZ_BAAAUF010000073.1"/>
</dbReference>
<evidence type="ECO:0000313" key="10">
    <source>
        <dbReference type="Proteomes" id="UP001501532"/>
    </source>
</evidence>
<dbReference type="Proteomes" id="UP001501532">
    <property type="component" value="Unassembled WGS sequence"/>
</dbReference>
<dbReference type="InterPro" id="IPR050979">
    <property type="entry name" value="LD-transpeptidase"/>
</dbReference>
<dbReference type="PROSITE" id="PS52029">
    <property type="entry name" value="LD_TPASE"/>
    <property type="match status" value="1"/>
</dbReference>
<feature type="domain" description="L,D-TPase catalytic" evidence="8">
    <location>
        <begin position="127"/>
        <end position="237"/>
    </location>
</feature>
<evidence type="ECO:0000256" key="4">
    <source>
        <dbReference type="ARBA" id="ARBA00022984"/>
    </source>
</evidence>
<feature type="chain" id="PRO_5046614922" evidence="7">
    <location>
        <begin position="33"/>
        <end position="243"/>
    </location>
</feature>
<comment type="caution">
    <text evidence="9">The sequence shown here is derived from an EMBL/GenBank/DDBJ whole genome shotgun (WGS) entry which is preliminary data.</text>
</comment>
<keyword evidence="7" id="KW-0732">Signal</keyword>
<dbReference type="EMBL" id="BAAAUF010000073">
    <property type="protein sequence ID" value="GAA3071197.1"/>
    <property type="molecule type" value="Genomic_DNA"/>
</dbReference>
<dbReference type="Pfam" id="PF03734">
    <property type="entry name" value="YkuD"/>
    <property type="match status" value="1"/>
</dbReference>
<dbReference type="CDD" id="cd16913">
    <property type="entry name" value="YkuD_like"/>
    <property type="match status" value="1"/>
</dbReference>
<evidence type="ECO:0000256" key="5">
    <source>
        <dbReference type="ARBA" id="ARBA00023316"/>
    </source>
</evidence>
<keyword evidence="2" id="KW-0808">Transferase</keyword>
<evidence type="ECO:0000259" key="8">
    <source>
        <dbReference type="PROSITE" id="PS52029"/>
    </source>
</evidence>
<evidence type="ECO:0000256" key="2">
    <source>
        <dbReference type="ARBA" id="ARBA00022679"/>
    </source>
</evidence>
<keyword evidence="3 6" id="KW-0133">Cell shape</keyword>
<keyword evidence="5 6" id="KW-0961">Cell wall biogenesis/degradation</keyword>
<dbReference type="SUPFAM" id="SSF141523">
    <property type="entry name" value="L,D-transpeptidase catalytic domain-like"/>
    <property type="match status" value="1"/>
</dbReference>
<accession>A0ABP6M0V6</accession>
<dbReference type="InterPro" id="IPR038063">
    <property type="entry name" value="Transpep_catalytic_dom"/>
</dbReference>
<gene>
    <name evidence="9" type="ORF">GCM10010448_62510</name>
</gene>
<dbReference type="InterPro" id="IPR005490">
    <property type="entry name" value="LD_TPept_cat_dom"/>
</dbReference>
<evidence type="ECO:0000256" key="7">
    <source>
        <dbReference type="SAM" id="SignalP"/>
    </source>
</evidence>
<feature type="active site" description="Proton donor/acceptor" evidence="6">
    <location>
        <position position="198"/>
    </location>
</feature>
<organism evidence="9 10">
    <name type="scientific">Streptomyces glomeratus</name>
    <dbReference type="NCBI Taxonomy" id="284452"/>
    <lineage>
        <taxon>Bacteria</taxon>
        <taxon>Bacillati</taxon>
        <taxon>Actinomycetota</taxon>
        <taxon>Actinomycetes</taxon>
        <taxon>Kitasatosporales</taxon>
        <taxon>Streptomycetaceae</taxon>
        <taxon>Streptomyces</taxon>
    </lineage>
</organism>
<keyword evidence="10" id="KW-1185">Reference proteome</keyword>
<protein>
    <submittedName>
        <fullName evidence="9">L,D-transpeptidase family protein</fullName>
    </submittedName>
</protein>
<dbReference type="Gene3D" id="2.40.440.10">
    <property type="entry name" value="L,D-transpeptidase catalytic domain-like"/>
    <property type="match status" value="1"/>
</dbReference>
<evidence type="ECO:0000256" key="6">
    <source>
        <dbReference type="PROSITE-ProRule" id="PRU01373"/>
    </source>
</evidence>
<dbReference type="PANTHER" id="PTHR30582:SF33">
    <property type="entry name" value="EXPORTED PROTEIN"/>
    <property type="match status" value="1"/>
</dbReference>